<feature type="transmembrane region" description="Helical" evidence="2">
    <location>
        <begin position="87"/>
        <end position="109"/>
    </location>
</feature>
<dbReference type="InterPro" id="IPR058112">
    <property type="entry name" value="CD3337_EF1877-like"/>
</dbReference>
<feature type="transmembrane region" description="Helical" evidence="2">
    <location>
        <begin position="382"/>
        <end position="409"/>
    </location>
</feature>
<evidence type="ECO:0000313" key="3">
    <source>
        <dbReference type="EMBL" id="ECX6924109.1"/>
    </source>
</evidence>
<dbReference type="Proteomes" id="UP000427828">
    <property type="component" value="Unassembled WGS sequence"/>
</dbReference>
<evidence type="ECO:0000256" key="2">
    <source>
        <dbReference type="SAM" id="Phobius"/>
    </source>
</evidence>
<dbReference type="EMBL" id="AALAQH010000002">
    <property type="protein sequence ID" value="ECX6924109.1"/>
    <property type="molecule type" value="Genomic_DNA"/>
</dbReference>
<feature type="transmembrane region" description="Helical" evidence="2">
    <location>
        <begin position="355"/>
        <end position="376"/>
    </location>
</feature>
<keyword evidence="2" id="KW-0472">Membrane</keyword>
<sequence length="666" mass="74911">MHLKRIKTEQNSPTHIKKHRKILVGLGIFLLTFFTGITVLATTQGGIEILADKYDLDAYQSYMNDEFSLNPFSDKNVGPTLNGLANFFFWLTKLLFSMFDAGIELLYNVDAIDMLIDKISAVSESLWDILYGKLGATLVIIAVLWIFFEYAIKRNGGSAGRKALTLFLVLGISFGWFTHSAEYMRGLNKLSGELQGIVMSAGTKLMGSEDIPKGQEAEGSLALIRNTFFELTVLDPYLLMNYGTVDQAKIEEKDSERIDVLLKNDLTEEGYKAVENYIEANEKDNYYLSTDAYAYKMAVSFISIPGVLILGTPLLLISMVNLLLQLFALGISIILPVSFFVALLPNFGNSAWYSLGRLFGIFFAKIFVSIIILLMFVGIETIVIIAPITSIGTYLLNLILTAIVIYLLIRYRNEIIKFVTAGQVQMMDGGLGGKASNYSNQIIDNLRHLGRGSTEDFDDEDETEEDETEGENPDAEEDNEERNQQEETDENQTEDGEQQEVNEEDDTKEGEEGEEGEEVDDDTTDFDSDEEDELDQTAIEEDDFDENDFEREPQMDDDDSLEEVDLSEETGDIDDTSDTIEEAPTDEDIENYTDVDENSVPEKSEDEQEYSGETNNVSDINNASSEDNLYTDDDDKHVPYQERINEIGRTVQSDYTDEDNEGMVDE</sequence>
<proteinExistence type="predicted"/>
<feature type="transmembrane region" description="Helical" evidence="2">
    <location>
        <begin position="164"/>
        <end position="181"/>
    </location>
</feature>
<feature type="compositionally biased region" description="Acidic residues" evidence="1">
    <location>
        <begin position="655"/>
        <end position="666"/>
    </location>
</feature>
<evidence type="ECO:0000256" key="1">
    <source>
        <dbReference type="SAM" id="MobiDB-lite"/>
    </source>
</evidence>
<feature type="transmembrane region" description="Helical" evidence="2">
    <location>
        <begin position="293"/>
        <end position="316"/>
    </location>
</feature>
<protein>
    <recommendedName>
        <fullName evidence="5">Conjugal transfer protein</fullName>
    </recommendedName>
</protein>
<comment type="caution">
    <text evidence="3">The sequence shown here is derived from an EMBL/GenBank/DDBJ whole genome shotgun (WGS) entry which is preliminary data.</text>
</comment>
<dbReference type="NCBIfam" id="NF046089">
    <property type="entry name" value="CD3337_EF1877"/>
    <property type="match status" value="1"/>
</dbReference>
<feature type="transmembrane region" description="Helical" evidence="2">
    <location>
        <begin position="130"/>
        <end position="152"/>
    </location>
</feature>
<gene>
    <name evidence="3" type="ORF">BCZ19_05465</name>
</gene>
<organism evidence="3 4">
    <name type="scientific">Listeria monocytogenes</name>
    <dbReference type="NCBI Taxonomy" id="1639"/>
    <lineage>
        <taxon>Bacteria</taxon>
        <taxon>Bacillati</taxon>
        <taxon>Bacillota</taxon>
        <taxon>Bacilli</taxon>
        <taxon>Bacillales</taxon>
        <taxon>Listeriaceae</taxon>
        <taxon>Listeria</taxon>
    </lineage>
</organism>
<feature type="compositionally biased region" description="Basic and acidic residues" evidence="1">
    <location>
        <begin position="634"/>
        <end position="646"/>
    </location>
</feature>
<feature type="transmembrane region" description="Helical" evidence="2">
    <location>
        <begin position="322"/>
        <end position="343"/>
    </location>
</feature>
<accession>A0A826CRJ6</accession>
<dbReference type="AlphaFoldDB" id="A0A826CRJ6"/>
<feature type="transmembrane region" description="Helical" evidence="2">
    <location>
        <begin position="21"/>
        <end position="41"/>
    </location>
</feature>
<evidence type="ECO:0000313" key="4">
    <source>
        <dbReference type="Proteomes" id="UP000427828"/>
    </source>
</evidence>
<evidence type="ECO:0008006" key="5">
    <source>
        <dbReference type="Google" id="ProtNLM"/>
    </source>
</evidence>
<feature type="compositionally biased region" description="Acidic residues" evidence="1">
    <location>
        <begin position="455"/>
        <end position="610"/>
    </location>
</feature>
<keyword evidence="2" id="KW-1133">Transmembrane helix</keyword>
<feature type="region of interest" description="Disordered" evidence="1">
    <location>
        <begin position="449"/>
        <end position="666"/>
    </location>
</feature>
<dbReference type="RefSeq" id="WP_070286916.1">
    <property type="nucleotide sequence ID" value="NZ_JAATUG010000001.1"/>
</dbReference>
<keyword evidence="2" id="KW-0812">Transmembrane</keyword>
<reference evidence="3 4" key="1">
    <citation type="submission" date="2018-06" db="EMBL/GenBank/DDBJ databases">
        <authorList>
            <consortium name="GenomeTrakr: Next Generation Sequencing Network for Food Pathogen Tracability"/>
        </authorList>
    </citation>
    <scope>NUCLEOTIDE SEQUENCE [LARGE SCALE GENOMIC DNA]</scope>
    <source>
        <strain evidence="3 4">FLAG-51482A</strain>
    </source>
</reference>
<name>A0A826CRJ6_LISMN</name>
<feature type="compositionally biased region" description="Polar residues" evidence="1">
    <location>
        <begin position="611"/>
        <end position="628"/>
    </location>
</feature>